<dbReference type="GO" id="GO:0000981">
    <property type="term" value="F:DNA-binding transcription factor activity, RNA polymerase II-specific"/>
    <property type="evidence" value="ECO:0007669"/>
    <property type="project" value="TreeGrafter"/>
</dbReference>
<feature type="region of interest" description="Disordered" evidence="12">
    <location>
        <begin position="74"/>
        <end position="107"/>
    </location>
</feature>
<accession>A0A9D3S227</accession>
<evidence type="ECO:0000256" key="4">
    <source>
        <dbReference type="ARBA" id="ARBA00022737"/>
    </source>
</evidence>
<protein>
    <recommendedName>
        <fullName evidence="13">C2H2-type domain-containing protein</fullName>
    </recommendedName>
</protein>
<keyword evidence="8" id="KW-0238">DNA-binding</keyword>
<keyword evidence="3" id="KW-0479">Metal-binding</keyword>
<dbReference type="Proteomes" id="UP001044222">
    <property type="component" value="Unassembled WGS sequence"/>
</dbReference>
<keyword evidence="6" id="KW-0862">Zinc</keyword>
<evidence type="ECO:0000256" key="8">
    <source>
        <dbReference type="ARBA" id="ARBA00023125"/>
    </source>
</evidence>
<dbReference type="EMBL" id="JAFIRN010000005">
    <property type="protein sequence ID" value="KAG5849551.1"/>
    <property type="molecule type" value="Genomic_DNA"/>
</dbReference>
<comment type="caution">
    <text evidence="14">The sequence shown here is derived from an EMBL/GenBank/DDBJ whole genome shotgun (WGS) entry which is preliminary data.</text>
</comment>
<gene>
    <name evidence="14" type="ORF">ANANG_G00112150</name>
</gene>
<dbReference type="SUPFAM" id="SSF57667">
    <property type="entry name" value="beta-beta-alpha zinc fingers"/>
    <property type="match status" value="2"/>
</dbReference>
<dbReference type="PROSITE" id="PS50157">
    <property type="entry name" value="ZINC_FINGER_C2H2_2"/>
    <property type="match status" value="4"/>
</dbReference>
<sequence length="371" mass="40665">MSNEILFRTQLASIMEVLANAAVEEICKLVDDGYAVVHLQMSEYQKENEALKVALHLMELKAARGCAERARAPENHLDPYSDGALTLRDKPRGTSKEGPTVAGNRVLGNPGDVCPQGFVEEGNPVTTFSLKQVEPAGADNDRNTCILIKEEIPEGSSNAHADMKIPVQGALDSGAGEEDGVPALGLGVSAAECPQEHRRGAGPPFGSLPLVWPPAGNRHGDLRRGRRAAWTASPPARDFGASGGFAAGCNGSAKEKRFVCRFCGKGFTRLNALEIHQRVHTGEKPFRCAQCGKRFSDSSNHRRHQSVHTRERPFSCTQCERSFSHHYQLKVHQRVHTGDRPFCCVHCGKKFGERSFLKMHQQRDHAPLYVT</sequence>
<evidence type="ECO:0000256" key="1">
    <source>
        <dbReference type="ARBA" id="ARBA00004123"/>
    </source>
</evidence>
<feature type="domain" description="C2H2-type" evidence="13">
    <location>
        <begin position="314"/>
        <end position="341"/>
    </location>
</feature>
<evidence type="ECO:0000256" key="6">
    <source>
        <dbReference type="ARBA" id="ARBA00022833"/>
    </source>
</evidence>
<evidence type="ECO:0000313" key="14">
    <source>
        <dbReference type="EMBL" id="KAG5849551.1"/>
    </source>
</evidence>
<dbReference type="SMART" id="SM00355">
    <property type="entry name" value="ZnF_C2H2"/>
    <property type="match status" value="4"/>
</dbReference>
<feature type="domain" description="C2H2-type" evidence="13">
    <location>
        <begin position="286"/>
        <end position="313"/>
    </location>
</feature>
<keyword evidence="9" id="KW-0804">Transcription</keyword>
<evidence type="ECO:0000256" key="7">
    <source>
        <dbReference type="ARBA" id="ARBA00023015"/>
    </source>
</evidence>
<evidence type="ECO:0000313" key="15">
    <source>
        <dbReference type="Proteomes" id="UP001044222"/>
    </source>
</evidence>
<dbReference type="GO" id="GO:0008270">
    <property type="term" value="F:zinc ion binding"/>
    <property type="evidence" value="ECO:0007669"/>
    <property type="project" value="UniProtKB-KW"/>
</dbReference>
<dbReference type="InterPro" id="IPR036236">
    <property type="entry name" value="Znf_C2H2_sf"/>
</dbReference>
<evidence type="ECO:0000259" key="13">
    <source>
        <dbReference type="PROSITE" id="PS50157"/>
    </source>
</evidence>
<evidence type="ECO:0000256" key="3">
    <source>
        <dbReference type="ARBA" id="ARBA00022723"/>
    </source>
</evidence>
<reference evidence="14" key="1">
    <citation type="submission" date="2021-01" db="EMBL/GenBank/DDBJ databases">
        <title>A chromosome-scale assembly of European eel, Anguilla anguilla.</title>
        <authorList>
            <person name="Henkel C."/>
            <person name="Jong-Raadsen S.A."/>
            <person name="Dufour S."/>
            <person name="Weltzien F.-A."/>
            <person name="Palstra A.P."/>
            <person name="Pelster B."/>
            <person name="Spaink H.P."/>
            <person name="Van Den Thillart G.E."/>
            <person name="Jansen H."/>
            <person name="Zahm M."/>
            <person name="Klopp C."/>
            <person name="Cedric C."/>
            <person name="Louis A."/>
            <person name="Berthelot C."/>
            <person name="Parey E."/>
            <person name="Roest Crollius H."/>
            <person name="Montfort J."/>
            <person name="Robinson-Rechavi M."/>
            <person name="Bucao C."/>
            <person name="Bouchez O."/>
            <person name="Gislard M."/>
            <person name="Lluch J."/>
            <person name="Milhes M."/>
            <person name="Lampietro C."/>
            <person name="Lopez Roques C."/>
            <person name="Donnadieu C."/>
            <person name="Braasch I."/>
            <person name="Desvignes T."/>
            <person name="Postlethwait J."/>
            <person name="Bobe J."/>
            <person name="Guiguen Y."/>
            <person name="Dirks R."/>
        </authorList>
    </citation>
    <scope>NUCLEOTIDE SEQUENCE</scope>
    <source>
        <strain evidence="14">Tag_6206</strain>
        <tissue evidence="14">Liver</tissue>
    </source>
</reference>
<dbReference type="Pfam" id="PF00096">
    <property type="entry name" value="zf-C2H2"/>
    <property type="match status" value="3"/>
</dbReference>
<proteinExistence type="inferred from homology"/>
<keyword evidence="15" id="KW-1185">Reference proteome</keyword>
<dbReference type="PANTHER" id="PTHR14196:SF12">
    <property type="entry name" value="ZINC FINGER PROTEIN 208-LIKE"/>
    <property type="match status" value="1"/>
</dbReference>
<dbReference type="GO" id="GO:0005634">
    <property type="term" value="C:nucleus"/>
    <property type="evidence" value="ECO:0007669"/>
    <property type="project" value="UniProtKB-SubCell"/>
</dbReference>
<organism evidence="14 15">
    <name type="scientific">Anguilla anguilla</name>
    <name type="common">European freshwater eel</name>
    <name type="synonym">Muraena anguilla</name>
    <dbReference type="NCBI Taxonomy" id="7936"/>
    <lineage>
        <taxon>Eukaryota</taxon>
        <taxon>Metazoa</taxon>
        <taxon>Chordata</taxon>
        <taxon>Craniata</taxon>
        <taxon>Vertebrata</taxon>
        <taxon>Euteleostomi</taxon>
        <taxon>Actinopterygii</taxon>
        <taxon>Neopterygii</taxon>
        <taxon>Teleostei</taxon>
        <taxon>Anguilliformes</taxon>
        <taxon>Anguillidae</taxon>
        <taxon>Anguilla</taxon>
    </lineage>
</organism>
<evidence type="ECO:0000256" key="12">
    <source>
        <dbReference type="SAM" id="MobiDB-lite"/>
    </source>
</evidence>
<feature type="domain" description="C2H2-type" evidence="13">
    <location>
        <begin position="342"/>
        <end position="366"/>
    </location>
</feature>
<evidence type="ECO:0000256" key="5">
    <source>
        <dbReference type="ARBA" id="ARBA00022771"/>
    </source>
</evidence>
<dbReference type="PANTHER" id="PTHR14196">
    <property type="entry name" value="ODD-SKIPPED - RELATED"/>
    <property type="match status" value="1"/>
</dbReference>
<feature type="domain" description="C2H2-type" evidence="13">
    <location>
        <begin position="258"/>
        <end position="285"/>
    </location>
</feature>
<keyword evidence="5 11" id="KW-0863">Zinc-finger</keyword>
<dbReference type="FunFam" id="3.30.160.60:FF:000862">
    <property type="entry name" value="zinc finger protein 697"/>
    <property type="match status" value="1"/>
</dbReference>
<dbReference type="Gene3D" id="3.30.160.60">
    <property type="entry name" value="Classic Zinc Finger"/>
    <property type="match status" value="4"/>
</dbReference>
<evidence type="ECO:0000256" key="10">
    <source>
        <dbReference type="ARBA" id="ARBA00023242"/>
    </source>
</evidence>
<evidence type="ECO:0000256" key="9">
    <source>
        <dbReference type="ARBA" id="ARBA00023163"/>
    </source>
</evidence>
<dbReference type="PROSITE" id="PS00028">
    <property type="entry name" value="ZINC_FINGER_C2H2_1"/>
    <property type="match status" value="4"/>
</dbReference>
<evidence type="ECO:0000256" key="11">
    <source>
        <dbReference type="PROSITE-ProRule" id="PRU00042"/>
    </source>
</evidence>
<keyword evidence="10" id="KW-0539">Nucleus</keyword>
<keyword evidence="7" id="KW-0805">Transcription regulation</keyword>
<dbReference type="InterPro" id="IPR050717">
    <property type="entry name" value="C2H2-ZF_Transcription_Reg"/>
</dbReference>
<dbReference type="FunFam" id="3.30.160.60:FF:000646">
    <property type="entry name" value="Myeloid zinc finger 1"/>
    <property type="match status" value="1"/>
</dbReference>
<dbReference type="GO" id="GO:0000977">
    <property type="term" value="F:RNA polymerase II transcription regulatory region sequence-specific DNA binding"/>
    <property type="evidence" value="ECO:0007669"/>
    <property type="project" value="TreeGrafter"/>
</dbReference>
<name>A0A9D3S227_ANGAN</name>
<comment type="similarity">
    <text evidence="2">Belongs to the krueppel C2H2-type zinc-finger protein family.</text>
</comment>
<evidence type="ECO:0000256" key="2">
    <source>
        <dbReference type="ARBA" id="ARBA00006991"/>
    </source>
</evidence>
<keyword evidence="4" id="KW-0677">Repeat</keyword>
<dbReference type="AlphaFoldDB" id="A0A9D3S227"/>
<dbReference type="InterPro" id="IPR013087">
    <property type="entry name" value="Znf_C2H2_type"/>
</dbReference>
<dbReference type="FunFam" id="3.30.160.60:FF:000478">
    <property type="entry name" value="Zinc finger protein 133"/>
    <property type="match status" value="1"/>
</dbReference>
<comment type="subcellular location">
    <subcellularLocation>
        <location evidence="1">Nucleus</location>
    </subcellularLocation>
</comment>